<dbReference type="Proteomes" id="UP000887566">
    <property type="component" value="Unplaced"/>
</dbReference>
<evidence type="ECO:0000313" key="3">
    <source>
        <dbReference type="WBParaSite" id="PSAMB.scaffold2288size24106.g18725.t1"/>
    </source>
</evidence>
<dbReference type="WBParaSite" id="PSAMB.scaffold2288size24106.g18725.t1">
    <property type="protein sequence ID" value="PSAMB.scaffold2288size24106.g18725.t1"/>
    <property type="gene ID" value="PSAMB.scaffold2288size24106.g18725"/>
</dbReference>
<evidence type="ECO:0000256" key="1">
    <source>
        <dbReference type="SAM" id="MobiDB-lite"/>
    </source>
</evidence>
<proteinExistence type="predicted"/>
<sequence>MDGTYPASCHSPTGPVLRANPFPEVTDLICRLPLPTLFYRLEAVHLGDLLRISVRSGTKINLQGSHLNICYYHQDLHQWKLQPGLRPKPSTPTTATLLLVATRRVREDAQVGDGRNRFGPPPEFPLASSCSGIVHHLSGPNVYALPPPHCKQSRRGYVGEDTEAEAKGHYPAGRKTTATLSAHTDGKCTSRH</sequence>
<accession>A0A914VNS6</accession>
<reference evidence="3" key="1">
    <citation type="submission" date="2022-11" db="UniProtKB">
        <authorList>
            <consortium name="WormBaseParasite"/>
        </authorList>
    </citation>
    <scope>IDENTIFICATION</scope>
</reference>
<dbReference type="PANTHER" id="PTHR34141:SF1">
    <property type="match status" value="1"/>
</dbReference>
<keyword evidence="2" id="KW-1185">Reference proteome</keyword>
<protein>
    <submittedName>
        <fullName evidence="3">Uncharacterized protein</fullName>
    </submittedName>
</protein>
<organism evidence="2 3">
    <name type="scientific">Plectus sambesii</name>
    <dbReference type="NCBI Taxonomy" id="2011161"/>
    <lineage>
        <taxon>Eukaryota</taxon>
        <taxon>Metazoa</taxon>
        <taxon>Ecdysozoa</taxon>
        <taxon>Nematoda</taxon>
        <taxon>Chromadorea</taxon>
        <taxon>Plectida</taxon>
        <taxon>Plectina</taxon>
        <taxon>Plectoidea</taxon>
        <taxon>Plectidae</taxon>
        <taxon>Plectus</taxon>
    </lineage>
</organism>
<dbReference type="AlphaFoldDB" id="A0A914VNS6"/>
<name>A0A914VNS6_9BILA</name>
<dbReference type="PANTHER" id="PTHR34141">
    <property type="match status" value="1"/>
</dbReference>
<feature type="region of interest" description="Disordered" evidence="1">
    <location>
        <begin position="164"/>
        <end position="192"/>
    </location>
</feature>
<evidence type="ECO:0000313" key="2">
    <source>
        <dbReference type="Proteomes" id="UP000887566"/>
    </source>
</evidence>